<evidence type="ECO:0000313" key="1">
    <source>
        <dbReference type="EMBL" id="MBR9729512.1"/>
    </source>
</evidence>
<dbReference type="InterPro" id="IPR010393">
    <property type="entry name" value="DUF991_YecM-like"/>
</dbReference>
<comment type="caution">
    <text evidence="1">The sequence shown here is derived from an EMBL/GenBank/DDBJ whole genome shotgun (WGS) entry which is preliminary data.</text>
</comment>
<dbReference type="Pfam" id="PF06185">
    <property type="entry name" value="YecM"/>
    <property type="match status" value="1"/>
</dbReference>
<dbReference type="NCBIfam" id="NF008683">
    <property type="entry name" value="PRK11700.1-6"/>
    <property type="match status" value="1"/>
</dbReference>
<proteinExistence type="predicted"/>
<dbReference type="Gene3D" id="3.10.180.10">
    <property type="entry name" value="2,3-Dihydroxybiphenyl 1,2-Dioxygenase, domain 1"/>
    <property type="match status" value="1"/>
</dbReference>
<dbReference type="EMBL" id="JAAIKR010000021">
    <property type="protein sequence ID" value="MBR9729512.1"/>
    <property type="molecule type" value="Genomic_DNA"/>
</dbReference>
<gene>
    <name evidence="1" type="ORF">G3R48_16190</name>
</gene>
<dbReference type="Proteomes" id="UP000811844">
    <property type="component" value="Unassembled WGS sequence"/>
</dbReference>
<dbReference type="InterPro" id="IPR029068">
    <property type="entry name" value="Glyas_Bleomycin-R_OHBP_Dase"/>
</dbReference>
<reference evidence="1 2" key="1">
    <citation type="submission" date="2020-02" db="EMBL/GenBank/DDBJ databases">
        <title>Shewanella WXL01 sp. nov., a marine bacterium isolated from green algae in Luhuitou Fringing Reef (Northern South China Sea).</title>
        <authorList>
            <person name="Wang X."/>
        </authorList>
    </citation>
    <scope>NUCLEOTIDE SEQUENCE [LARGE SCALE GENOMIC DNA]</scope>
    <source>
        <strain evidence="1 2">MCCC 1A01895</strain>
    </source>
</reference>
<dbReference type="SUPFAM" id="SSF54593">
    <property type="entry name" value="Glyoxalase/Bleomycin resistance protein/Dihydroxybiphenyl dioxygenase"/>
    <property type="match status" value="1"/>
</dbReference>
<organism evidence="1 2">
    <name type="scientific">Shewanella intestini</name>
    <dbReference type="NCBI Taxonomy" id="2017544"/>
    <lineage>
        <taxon>Bacteria</taxon>
        <taxon>Pseudomonadati</taxon>
        <taxon>Pseudomonadota</taxon>
        <taxon>Gammaproteobacteria</taxon>
        <taxon>Alteromonadales</taxon>
        <taxon>Shewanellaceae</taxon>
        <taxon>Shewanella</taxon>
    </lineage>
</organism>
<name>A0ABS5I676_9GAMM</name>
<accession>A0ABS5I676</accession>
<protein>
    <submittedName>
        <fullName evidence="1">VOC family protein</fullName>
    </submittedName>
</protein>
<keyword evidence="2" id="KW-1185">Reference proteome</keyword>
<dbReference type="RefSeq" id="WP_153666227.1">
    <property type="nucleotide sequence ID" value="NZ_JAAIKR010000021.1"/>
</dbReference>
<dbReference type="PANTHER" id="PTHR37519">
    <property type="match status" value="1"/>
</dbReference>
<evidence type="ECO:0000313" key="2">
    <source>
        <dbReference type="Proteomes" id="UP000811844"/>
    </source>
</evidence>
<dbReference type="PANTHER" id="PTHR37519:SF1">
    <property type="entry name" value="DIHYDROXYBIPHENYL DIOXYGENASE DOMAIN-CONTAINING PROTEIN"/>
    <property type="match status" value="1"/>
</dbReference>
<sequence>MNYQTLQRTWPEFNQQILAMMKQLGLDALKLECDHAALRVNHVEFAEQLCNEFAEHGEVISSNIINGRPILIIKLNQPMPLGEQSIACVELPYPANKNYPVEGWEHIELVFPTPAQNCEQLAKALITQIPSLESVINGETDINVKMSSPKGDNERISNPTIAFKLGNICIKVHPHSIETIIKSETNSR</sequence>